<organism evidence="7 8">
    <name type="scientific">Naematelia encephala</name>
    <dbReference type="NCBI Taxonomy" id="71784"/>
    <lineage>
        <taxon>Eukaryota</taxon>
        <taxon>Fungi</taxon>
        <taxon>Dikarya</taxon>
        <taxon>Basidiomycota</taxon>
        <taxon>Agaricomycotina</taxon>
        <taxon>Tremellomycetes</taxon>
        <taxon>Tremellales</taxon>
        <taxon>Naemateliaceae</taxon>
        <taxon>Naematelia</taxon>
    </lineage>
</organism>
<evidence type="ECO:0000313" key="7">
    <source>
        <dbReference type="EMBL" id="ORY28325.1"/>
    </source>
</evidence>
<keyword evidence="4 6" id="KW-0472">Membrane</keyword>
<dbReference type="GO" id="GO:0005509">
    <property type="term" value="F:calcium ion binding"/>
    <property type="evidence" value="ECO:0007669"/>
    <property type="project" value="InterPro"/>
</dbReference>
<dbReference type="InParanoid" id="A0A1Y2B2L8"/>
<evidence type="ECO:0000256" key="5">
    <source>
        <dbReference type="SAM" id="MobiDB-lite"/>
    </source>
</evidence>
<dbReference type="EMBL" id="MCFC01000032">
    <property type="protein sequence ID" value="ORY28325.1"/>
    <property type="molecule type" value="Genomic_DNA"/>
</dbReference>
<keyword evidence="2 6" id="KW-0812">Transmembrane</keyword>
<feature type="non-terminal residue" evidence="7">
    <location>
        <position position="370"/>
    </location>
</feature>
<dbReference type="PANTHER" id="PTHR12883">
    <property type="entry name" value="ADIPOCYTE-SPECIFIC PROTEIN 4-RELATED"/>
    <property type="match status" value="1"/>
</dbReference>
<dbReference type="Pfam" id="PF07946">
    <property type="entry name" value="CCDC47"/>
    <property type="match status" value="1"/>
</dbReference>
<evidence type="ECO:0008006" key="9">
    <source>
        <dbReference type="Google" id="ProtNLM"/>
    </source>
</evidence>
<dbReference type="FunCoup" id="A0A1Y2B2L8">
    <property type="interactions" value="222"/>
</dbReference>
<dbReference type="GO" id="GO:0016020">
    <property type="term" value="C:membrane"/>
    <property type="evidence" value="ECO:0007669"/>
    <property type="project" value="UniProtKB-SubCell"/>
</dbReference>
<evidence type="ECO:0000256" key="2">
    <source>
        <dbReference type="ARBA" id="ARBA00022692"/>
    </source>
</evidence>
<keyword evidence="3 6" id="KW-1133">Transmembrane helix</keyword>
<name>A0A1Y2B2L8_9TREE</name>
<proteinExistence type="predicted"/>
<dbReference type="GO" id="GO:0032469">
    <property type="term" value="P:endoplasmic reticulum calcium ion homeostasis"/>
    <property type="evidence" value="ECO:0007669"/>
    <property type="project" value="InterPro"/>
</dbReference>
<evidence type="ECO:0000256" key="3">
    <source>
        <dbReference type="ARBA" id="ARBA00022989"/>
    </source>
</evidence>
<comment type="caution">
    <text evidence="7">The sequence shown here is derived from an EMBL/GenBank/DDBJ whole genome shotgun (WGS) entry which is preliminary data.</text>
</comment>
<evidence type="ECO:0000256" key="1">
    <source>
        <dbReference type="ARBA" id="ARBA00004167"/>
    </source>
</evidence>
<evidence type="ECO:0000256" key="4">
    <source>
        <dbReference type="ARBA" id="ARBA00023136"/>
    </source>
</evidence>
<dbReference type="AlphaFoldDB" id="A0A1Y2B2L8"/>
<evidence type="ECO:0000313" key="8">
    <source>
        <dbReference type="Proteomes" id="UP000193986"/>
    </source>
</evidence>
<feature type="region of interest" description="Disordered" evidence="5">
    <location>
        <begin position="319"/>
        <end position="370"/>
    </location>
</feature>
<dbReference type="PANTHER" id="PTHR12883:SF0">
    <property type="entry name" value="PAT COMPLEX SUBUNIT CCDC47"/>
    <property type="match status" value="1"/>
</dbReference>
<accession>A0A1Y2B2L8</accession>
<protein>
    <recommendedName>
        <fullName evidence="9">DUF1682-domain-containing protein</fullName>
    </recommendedName>
</protein>
<dbReference type="GO" id="GO:0005783">
    <property type="term" value="C:endoplasmic reticulum"/>
    <property type="evidence" value="ECO:0007669"/>
    <property type="project" value="InterPro"/>
</dbReference>
<dbReference type="InterPro" id="IPR012879">
    <property type="entry name" value="CCDC47"/>
</dbReference>
<feature type="transmembrane region" description="Helical" evidence="6">
    <location>
        <begin position="38"/>
        <end position="59"/>
    </location>
</feature>
<dbReference type="STRING" id="71784.A0A1Y2B2L8"/>
<evidence type="ECO:0000256" key="6">
    <source>
        <dbReference type="SAM" id="Phobius"/>
    </source>
</evidence>
<sequence length="370" mass="41121">MSQLLLGLAKLMPPPPAPAAREYDGLEYRWKALVFRPAAFKFEAVALGLIGAYLLVYFLGKTFNTSRAKSTFAPFQSFLATQFSNTRDLVSSGPTLHLLYSTGRRNVLFLHSTLNLLPFHDVAGLVTHFGKMIIEPTYDGAEQITFDLTLGKGEEGKQGEGLGVWAVVDKGVMRNVREQRWDLTFPRLHESSTVPITHSLFAEHSDVTDVLLKNANVGITELLNNAKAAGVLKYLLITDVPSRRPVRGPLPAKFRSRHIILSVSKPSNSAEVDAVKAWLQVALNIADLVARPNLLKPDVTRKLAATRKTVDADLTASYNKEVAEDAPPAETAEEKRLAKKKAERATMSEKELKRLDELEKKRELRKLQKK</sequence>
<dbReference type="Proteomes" id="UP000193986">
    <property type="component" value="Unassembled WGS sequence"/>
</dbReference>
<reference evidence="7 8" key="1">
    <citation type="submission" date="2016-07" db="EMBL/GenBank/DDBJ databases">
        <title>Pervasive Adenine N6-methylation of Active Genes in Fungi.</title>
        <authorList>
            <consortium name="DOE Joint Genome Institute"/>
            <person name="Mondo S.J."/>
            <person name="Dannebaum R.O."/>
            <person name="Kuo R.C."/>
            <person name="Labutti K."/>
            <person name="Haridas S."/>
            <person name="Kuo A."/>
            <person name="Salamov A."/>
            <person name="Ahrendt S.R."/>
            <person name="Lipzen A."/>
            <person name="Sullivan W."/>
            <person name="Andreopoulos W.B."/>
            <person name="Clum A."/>
            <person name="Lindquist E."/>
            <person name="Daum C."/>
            <person name="Ramamoorthy G.K."/>
            <person name="Gryganskyi A."/>
            <person name="Culley D."/>
            <person name="Magnuson J.K."/>
            <person name="James T.Y."/>
            <person name="O'Malley M.A."/>
            <person name="Stajich J.E."/>
            <person name="Spatafora J.W."/>
            <person name="Visel A."/>
            <person name="Grigoriev I.V."/>
        </authorList>
    </citation>
    <scope>NUCLEOTIDE SEQUENCE [LARGE SCALE GENOMIC DNA]</scope>
    <source>
        <strain evidence="7 8">68-887.2</strain>
    </source>
</reference>
<feature type="compositionally biased region" description="Basic and acidic residues" evidence="5">
    <location>
        <begin position="343"/>
        <end position="370"/>
    </location>
</feature>
<gene>
    <name evidence="7" type="ORF">BCR39DRAFT_449594</name>
</gene>
<keyword evidence="8" id="KW-1185">Reference proteome</keyword>
<comment type="subcellular location">
    <subcellularLocation>
        <location evidence="1">Membrane</location>
        <topology evidence="1">Single-pass membrane protein</topology>
    </subcellularLocation>
</comment>
<dbReference type="OrthoDB" id="10039147at2759"/>